<accession>A0AAJ5Z148</accession>
<reference evidence="1 2" key="1">
    <citation type="submission" date="2023-03" db="EMBL/GenBank/DDBJ databases">
        <title>Mating type loci evolution in Malassezia.</title>
        <authorList>
            <person name="Coelho M.A."/>
        </authorList>
    </citation>
    <scope>NUCLEOTIDE SEQUENCE [LARGE SCALE GENOMIC DNA]</scope>
    <source>
        <strain evidence="1 2">CBS 9725</strain>
    </source>
</reference>
<dbReference type="PANTHER" id="PTHR21705:SF11">
    <property type="entry name" value="FHIP FAMILY PROTEIN CG3558"/>
    <property type="match status" value="1"/>
</dbReference>
<organism evidence="1 2">
    <name type="scientific">Malassezia yamatoensis</name>
    <dbReference type="NCBI Taxonomy" id="253288"/>
    <lineage>
        <taxon>Eukaryota</taxon>
        <taxon>Fungi</taxon>
        <taxon>Dikarya</taxon>
        <taxon>Basidiomycota</taxon>
        <taxon>Ustilaginomycotina</taxon>
        <taxon>Malasseziomycetes</taxon>
        <taxon>Malasseziales</taxon>
        <taxon>Malasseziaceae</taxon>
        <taxon>Malassezia</taxon>
    </lineage>
</organism>
<evidence type="ECO:0000313" key="1">
    <source>
        <dbReference type="EMBL" id="WFD00360.1"/>
    </source>
</evidence>
<evidence type="ECO:0000313" key="2">
    <source>
        <dbReference type="Proteomes" id="UP001219567"/>
    </source>
</evidence>
<dbReference type="EMBL" id="CP119946">
    <property type="protein sequence ID" value="WFD00360.1"/>
    <property type="molecule type" value="Genomic_DNA"/>
</dbReference>
<keyword evidence="2" id="KW-1185">Reference proteome</keyword>
<name>A0AAJ5Z148_9BASI</name>
<protein>
    <submittedName>
        <fullName evidence="1">Uncharacterized protein</fullName>
    </submittedName>
</protein>
<dbReference type="Proteomes" id="UP001219567">
    <property type="component" value="Chromosome 4"/>
</dbReference>
<dbReference type="PANTHER" id="PTHR21705">
    <property type="entry name" value="RAI16 PROTEIN-RELATED"/>
    <property type="match status" value="1"/>
</dbReference>
<proteinExistence type="predicted"/>
<sequence length="737" mass="82738">MSYFGLLAGRSTPRNSSQDTESPQDTSLLTSVREQWDTIRTCLDLPGHRMARGGLSDTGIAACMDHLANLLVTEDQQMGETYMGPCMEFILEQDVLEGLMSLCLADEPRGVRGTMITTFAQLVREMRPGFLSHHKVVRVLMQLLHYSIQADALGNSSESIDATLELVCDLVQQLVSDPHILQFFVEVESVYVAGQTKTSFAVLCYILRHLHHGGQRGFRTRSAALSLLQGMLAIEPCLIQKILESNFAEALATSTAASYGLLPMQFTIAQSLPESLIQDRRALQWQSILEKWASSALSHDLLLYMDLLWLNQRCVDLFANHAKMRPELIDQLEYLRADLLEHFQGTFLASVVHPSIGGCTLREDNVSPALLYSALLLEILDPCGELAFMVFPNHDHRSLSELVTESITAQELSIETRILSIRFASLFARRIQLREASRGTQADDRDDPTVKSVLAALVQSMQSSRMVQTLFSRSVLHLREVETAMRADPDYQYTSRFVRQGPNLVFRLAILQEPIDLQKHFMGPLCDLLCDMFSLDWALNVEVTRGIASLCRSPYISLEGTLFSKDPQNLPLLMYILYFLVQHAHAYSEKVPDFDFYLAQRRKFQLLTGKLATPSHPKSLVHPFASGTVDEVLQPLKDQFQSLCPIDISFKEWYTVDYASSTTLSRNTFFNDAGYNGAESISVSVCPAKFPHSTSAPKSNKTCPLPQVLDNLLILEEFLLELAAIKQLREAWGEDVI</sequence>
<dbReference type="AlphaFoldDB" id="A0AAJ5Z148"/>
<dbReference type="InterPro" id="IPR019384">
    <property type="entry name" value="FHIP"/>
</dbReference>
<gene>
    <name evidence="1" type="ORF">MYAM1_003108</name>
</gene>
<dbReference type="Pfam" id="PF10257">
    <property type="entry name" value="RAI16-like"/>
    <property type="match status" value="1"/>
</dbReference>